<reference evidence="2 3" key="1">
    <citation type="journal article" date="2007" name="Nat. Biotechnol.">
        <title>Genome sequence of the lignocellulose-bioconverting and xylose-fermenting yeast Pichia stipitis.</title>
        <authorList>
            <person name="Jeffries T.W."/>
            <person name="Grigoriev I.V."/>
            <person name="Grimwood J."/>
            <person name="Laplaza J.M."/>
            <person name="Aerts A."/>
            <person name="Salamov A."/>
            <person name="Schmutz J."/>
            <person name="Lindquist E."/>
            <person name="Dehal P."/>
            <person name="Shapiro H."/>
            <person name="Jin Y.S."/>
            <person name="Passoth V."/>
            <person name="Richardson P.M."/>
        </authorList>
    </citation>
    <scope>NUCLEOTIDE SEQUENCE [LARGE SCALE GENOMIC DNA]</scope>
    <source>
        <strain evidence="3">ATCC 58785 / CBS 6054 / NBRC 10063 / NRRL Y-11545</strain>
    </source>
</reference>
<dbReference type="OMA" id="RFRAGPY"/>
<dbReference type="OrthoDB" id="63533at2759"/>
<protein>
    <submittedName>
        <fullName evidence="2">GTP-binding protein of the rab family</fullName>
    </submittedName>
</protein>
<evidence type="ECO:0000313" key="2">
    <source>
        <dbReference type="EMBL" id="EAZ63413.1"/>
    </source>
</evidence>
<proteinExistence type="predicted"/>
<name>A3GFW1_PICST</name>
<dbReference type="KEGG" id="pic:PICST_52636"/>
<dbReference type="SMART" id="SM00175">
    <property type="entry name" value="RAB"/>
    <property type="match status" value="1"/>
</dbReference>
<dbReference type="SMART" id="SM00173">
    <property type="entry name" value="RAS"/>
    <property type="match status" value="1"/>
</dbReference>
<dbReference type="PROSITE" id="PS51421">
    <property type="entry name" value="RAS"/>
    <property type="match status" value="1"/>
</dbReference>
<dbReference type="eggNOG" id="KOG0092">
    <property type="taxonomic scope" value="Eukaryota"/>
</dbReference>
<dbReference type="FunFam" id="3.40.50.300:FF:000808">
    <property type="entry name" value="Small GTP-binding protein, putative"/>
    <property type="match status" value="1"/>
</dbReference>
<dbReference type="GO" id="GO:0005525">
    <property type="term" value="F:GTP binding"/>
    <property type="evidence" value="ECO:0007669"/>
    <property type="project" value="InterPro"/>
</dbReference>
<dbReference type="SMART" id="SM00174">
    <property type="entry name" value="RHO"/>
    <property type="match status" value="1"/>
</dbReference>
<dbReference type="Gene3D" id="3.40.50.300">
    <property type="entry name" value="P-loop containing nucleotide triphosphate hydrolases"/>
    <property type="match status" value="1"/>
</dbReference>
<gene>
    <name evidence="2" type="primary">YPT53</name>
    <name evidence="2" type="ORF">PICST_52636</name>
</gene>
<sequence length="230" mass="26270">MENDIDIPPPSYKIVLLGDSSVGKTCLVHRFITNKFDQNTANTIGAAFITKKYTSANKPDRQLKFEIWDTAGQERYRSLTPMYYRNAKVALVCFDMNNFETTFKTAKFWIEQIELNGATDASDPIEIRLVGNKMDLFDKPQPEDLTEEQQNRAKDQKQETNNTITFHRTSAKDGSGVTEVFDSIIDNLDDDFFKFYFDKKRAELEAGRDGDQLSNILGSRLQNTATSRCC</sequence>
<dbReference type="PANTHER" id="PTHR47978">
    <property type="match status" value="1"/>
</dbReference>
<keyword evidence="1" id="KW-0547">Nucleotide-binding</keyword>
<dbReference type="PROSITE" id="PS51420">
    <property type="entry name" value="RHO"/>
    <property type="match status" value="1"/>
</dbReference>
<comment type="caution">
    <text evidence="2">The sequence shown here is derived from an EMBL/GenBank/DDBJ whole genome shotgun (WGS) entry which is preliminary data.</text>
</comment>
<dbReference type="AlphaFoldDB" id="A3GFW1"/>
<evidence type="ECO:0000256" key="1">
    <source>
        <dbReference type="ARBA" id="ARBA00022741"/>
    </source>
</evidence>
<organism evidence="2 3">
    <name type="scientific">Scheffersomyces stipitis (strain ATCC 58785 / CBS 6054 / NBRC 10063 / NRRL Y-11545)</name>
    <name type="common">Yeast</name>
    <name type="synonym">Pichia stipitis</name>
    <dbReference type="NCBI Taxonomy" id="322104"/>
    <lineage>
        <taxon>Eukaryota</taxon>
        <taxon>Fungi</taxon>
        <taxon>Dikarya</taxon>
        <taxon>Ascomycota</taxon>
        <taxon>Saccharomycotina</taxon>
        <taxon>Pichiomycetes</taxon>
        <taxon>Debaryomycetaceae</taxon>
        <taxon>Scheffersomyces</taxon>
    </lineage>
</organism>
<dbReference type="PROSITE" id="PS51419">
    <property type="entry name" value="RAB"/>
    <property type="match status" value="1"/>
</dbReference>
<dbReference type="GO" id="GO:0003924">
    <property type="term" value="F:GTPase activity"/>
    <property type="evidence" value="ECO:0007669"/>
    <property type="project" value="InterPro"/>
</dbReference>
<dbReference type="RefSeq" id="XP_001387436.1">
    <property type="nucleotide sequence ID" value="XM_001387399.1"/>
</dbReference>
<keyword evidence="3" id="KW-1185">Reference proteome</keyword>
<dbReference type="Proteomes" id="UP000002258">
    <property type="component" value="Chromosome 1"/>
</dbReference>
<dbReference type="HOGENOM" id="CLU_041217_10_2_1"/>
<dbReference type="PRINTS" id="PR00449">
    <property type="entry name" value="RASTRNSFRMNG"/>
</dbReference>
<dbReference type="GeneID" id="4851160"/>
<dbReference type="SUPFAM" id="SSF52540">
    <property type="entry name" value="P-loop containing nucleoside triphosphate hydrolases"/>
    <property type="match status" value="1"/>
</dbReference>
<dbReference type="InterPro" id="IPR005225">
    <property type="entry name" value="Small_GTP-bd"/>
</dbReference>
<dbReference type="InterPro" id="IPR001806">
    <property type="entry name" value="Small_GTPase"/>
</dbReference>
<dbReference type="EMBL" id="AAVQ01000001">
    <property type="protein sequence ID" value="EAZ63413.1"/>
    <property type="molecule type" value="Genomic_DNA"/>
</dbReference>
<dbReference type="InParanoid" id="A3GFW1"/>
<dbReference type="Pfam" id="PF00071">
    <property type="entry name" value="Ras"/>
    <property type="match status" value="1"/>
</dbReference>
<evidence type="ECO:0000313" key="3">
    <source>
        <dbReference type="Proteomes" id="UP000002258"/>
    </source>
</evidence>
<dbReference type="STRING" id="322104.A3GFW1"/>
<dbReference type="NCBIfam" id="TIGR00231">
    <property type="entry name" value="small_GTP"/>
    <property type="match status" value="1"/>
</dbReference>
<dbReference type="InterPro" id="IPR027417">
    <property type="entry name" value="P-loop_NTPase"/>
</dbReference>
<accession>A3GFW1</accession>